<evidence type="ECO:0000313" key="3">
    <source>
        <dbReference type="Proteomes" id="UP000664344"/>
    </source>
</evidence>
<gene>
    <name evidence="2" type="ORF">JYP53_03990</name>
</gene>
<evidence type="ECO:0000259" key="1">
    <source>
        <dbReference type="Pfam" id="PF07238"/>
    </source>
</evidence>
<evidence type="ECO:0000313" key="2">
    <source>
        <dbReference type="EMBL" id="MBN7769064.1"/>
    </source>
</evidence>
<reference evidence="2 3" key="1">
    <citation type="submission" date="2021-02" db="EMBL/GenBank/DDBJ databases">
        <title>PHA producing bacteria isolated from coastal sediment in Guangdong, Shenzhen.</title>
        <authorList>
            <person name="Zheng W."/>
            <person name="Yu S."/>
            <person name="Huang Y."/>
        </authorList>
    </citation>
    <scope>NUCLEOTIDE SEQUENCE [LARGE SCALE GENOMIC DNA]</scope>
    <source>
        <strain evidence="2 3">TN21-5</strain>
    </source>
</reference>
<name>A0ABS3BBR6_9GAMM</name>
<feature type="domain" description="PilZ" evidence="1">
    <location>
        <begin position="4"/>
        <end position="102"/>
    </location>
</feature>
<keyword evidence="3" id="KW-1185">Reference proteome</keyword>
<dbReference type="Gene3D" id="2.40.10.220">
    <property type="entry name" value="predicted glycosyltransferase like domains"/>
    <property type="match status" value="1"/>
</dbReference>
<sequence>MEHRLSQRVEGGLPILVYKRRMPVATGMIRDASRRGMFIATDYADVRLNQTIELAFRFPERTDQGHYTLSAHIVRTDDSGLGVDFDGIENNALIISELIAFLQQQSSTAFAAGYRRRQMS</sequence>
<dbReference type="RefSeq" id="WP_206556774.1">
    <property type="nucleotide sequence ID" value="NZ_JAFKDB010000008.1"/>
</dbReference>
<proteinExistence type="predicted"/>
<organism evidence="2 3">
    <name type="scientific">Marinobacter daepoensis</name>
    <dbReference type="NCBI Taxonomy" id="262077"/>
    <lineage>
        <taxon>Bacteria</taxon>
        <taxon>Pseudomonadati</taxon>
        <taxon>Pseudomonadota</taxon>
        <taxon>Gammaproteobacteria</taxon>
        <taxon>Pseudomonadales</taxon>
        <taxon>Marinobacteraceae</taxon>
        <taxon>Marinobacter</taxon>
    </lineage>
</organism>
<dbReference type="Proteomes" id="UP000664344">
    <property type="component" value="Unassembled WGS sequence"/>
</dbReference>
<accession>A0ABS3BBR6</accession>
<dbReference type="InterPro" id="IPR009875">
    <property type="entry name" value="PilZ_domain"/>
</dbReference>
<dbReference type="Pfam" id="PF07238">
    <property type="entry name" value="PilZ"/>
    <property type="match status" value="1"/>
</dbReference>
<protein>
    <submittedName>
        <fullName evidence="2">PilZ domain-containing protein</fullName>
    </submittedName>
</protein>
<comment type="caution">
    <text evidence="2">The sequence shown here is derived from an EMBL/GenBank/DDBJ whole genome shotgun (WGS) entry which is preliminary data.</text>
</comment>
<dbReference type="EMBL" id="JAFKDB010000008">
    <property type="protein sequence ID" value="MBN7769064.1"/>
    <property type="molecule type" value="Genomic_DNA"/>
</dbReference>
<dbReference type="SUPFAM" id="SSF141371">
    <property type="entry name" value="PilZ domain-like"/>
    <property type="match status" value="1"/>
</dbReference>